<organism evidence="2 3">
    <name type="scientific">Nocardioides cavernae</name>
    <dbReference type="NCBI Taxonomy" id="1921566"/>
    <lineage>
        <taxon>Bacteria</taxon>
        <taxon>Bacillati</taxon>
        <taxon>Actinomycetota</taxon>
        <taxon>Actinomycetes</taxon>
        <taxon>Propionibacteriales</taxon>
        <taxon>Nocardioidaceae</taxon>
        <taxon>Nocardioides</taxon>
    </lineage>
</organism>
<reference evidence="2 3" key="1">
    <citation type="submission" date="2020-07" db="EMBL/GenBank/DDBJ databases">
        <authorList>
            <person name="Partida-Martinez L."/>
            <person name="Huntemann M."/>
            <person name="Clum A."/>
            <person name="Wang J."/>
            <person name="Palaniappan K."/>
            <person name="Ritter S."/>
            <person name="Chen I.-M."/>
            <person name="Stamatis D."/>
            <person name="Reddy T."/>
            <person name="O'Malley R."/>
            <person name="Daum C."/>
            <person name="Shapiro N."/>
            <person name="Ivanova N."/>
            <person name="Kyrpides N."/>
            <person name="Woyke T."/>
        </authorList>
    </citation>
    <scope>NUCLEOTIDE SEQUENCE [LARGE SCALE GENOMIC DNA]</scope>
    <source>
        <strain evidence="2 3">AT2.17</strain>
    </source>
</reference>
<keyword evidence="1" id="KW-1133">Transmembrane helix</keyword>
<keyword evidence="1" id="KW-0472">Membrane</keyword>
<keyword evidence="3" id="KW-1185">Reference proteome</keyword>
<protein>
    <submittedName>
        <fullName evidence="2">Uncharacterized protein</fullName>
    </submittedName>
</protein>
<dbReference type="Proteomes" id="UP000549911">
    <property type="component" value="Unassembled WGS sequence"/>
</dbReference>
<gene>
    <name evidence="2" type="ORF">F4692_000526</name>
</gene>
<evidence type="ECO:0000313" key="3">
    <source>
        <dbReference type="Proteomes" id="UP000549911"/>
    </source>
</evidence>
<feature type="transmembrane region" description="Helical" evidence="1">
    <location>
        <begin position="21"/>
        <end position="40"/>
    </location>
</feature>
<dbReference type="EMBL" id="JACCBW010000001">
    <property type="protein sequence ID" value="NYE35422.1"/>
    <property type="molecule type" value="Genomic_DNA"/>
</dbReference>
<dbReference type="AlphaFoldDB" id="A0A7Y9GZX3"/>
<proteinExistence type="predicted"/>
<sequence length="75" mass="7398">MTLIDEDADAVEARLNRRLRVAGIVAILAAACGSVTAAAGTTSAPVTDQDCSMVLATGGGFSAGCDDEAAPTSAR</sequence>
<name>A0A7Y9GZX3_9ACTN</name>
<keyword evidence="1" id="KW-0812">Transmembrane</keyword>
<comment type="caution">
    <text evidence="2">The sequence shown here is derived from an EMBL/GenBank/DDBJ whole genome shotgun (WGS) entry which is preliminary data.</text>
</comment>
<reference evidence="2 3" key="2">
    <citation type="submission" date="2020-08" db="EMBL/GenBank/DDBJ databases">
        <title>The Agave Microbiome: Exploring the role of microbial communities in plant adaptations to desert environments.</title>
        <authorList>
            <person name="Partida-Martinez L.P."/>
        </authorList>
    </citation>
    <scope>NUCLEOTIDE SEQUENCE [LARGE SCALE GENOMIC DNA]</scope>
    <source>
        <strain evidence="2 3">AT2.17</strain>
    </source>
</reference>
<evidence type="ECO:0000313" key="2">
    <source>
        <dbReference type="EMBL" id="NYE35422.1"/>
    </source>
</evidence>
<accession>A0A7Y9GZX3</accession>
<dbReference type="RefSeq" id="WP_179618079.1">
    <property type="nucleotide sequence ID" value="NZ_JACCBW010000001.1"/>
</dbReference>
<evidence type="ECO:0000256" key="1">
    <source>
        <dbReference type="SAM" id="Phobius"/>
    </source>
</evidence>